<evidence type="ECO:0000313" key="2">
    <source>
        <dbReference type="Proteomes" id="UP001314169"/>
    </source>
</evidence>
<reference evidence="1" key="1">
    <citation type="submission" date="2023-12" db="EMBL/GenBank/DDBJ databases">
        <authorList>
            <person name="Brown T."/>
        </authorList>
    </citation>
    <scope>NUCLEOTIDE SEQUENCE</scope>
</reference>
<accession>A0ABN9Z4N1</accession>
<dbReference type="Proteomes" id="UP001314169">
    <property type="component" value="Chromosome 1"/>
</dbReference>
<dbReference type="Pfam" id="PF06407">
    <property type="entry name" value="BDV_P40"/>
    <property type="match status" value="1"/>
</dbReference>
<gene>
    <name evidence="1" type="ORF">MPIPNATIZW_LOCUS1581</name>
</gene>
<evidence type="ECO:0000313" key="1">
    <source>
        <dbReference type="EMBL" id="CAK6433275.1"/>
    </source>
</evidence>
<dbReference type="EMBL" id="OY882858">
    <property type="protein sequence ID" value="CAK6433275.1"/>
    <property type="molecule type" value="Genomic_DNA"/>
</dbReference>
<dbReference type="InterPro" id="IPR015970">
    <property type="entry name" value="P40_nucleoprot_sub2_BD-vir"/>
</dbReference>
<name>A0ABN9Z4N1_PIPNA</name>
<dbReference type="SUPFAM" id="SSF101399">
    <property type="entry name" value="P40 nucleoprotein"/>
    <property type="match status" value="1"/>
</dbReference>
<dbReference type="InterPro" id="IPR036260">
    <property type="entry name" value="P40_nucleoprot_sf_BD-vir"/>
</dbReference>
<protein>
    <submittedName>
        <fullName evidence="1">Uncharacterized protein</fullName>
    </submittedName>
</protein>
<keyword evidence="2" id="KW-1185">Reference proteome</keyword>
<organism evidence="1 2">
    <name type="scientific">Pipistrellus nathusii</name>
    <name type="common">Nathusius' pipistrelle</name>
    <dbReference type="NCBI Taxonomy" id="59473"/>
    <lineage>
        <taxon>Eukaryota</taxon>
        <taxon>Metazoa</taxon>
        <taxon>Chordata</taxon>
        <taxon>Craniata</taxon>
        <taxon>Vertebrata</taxon>
        <taxon>Euteleostomi</taxon>
        <taxon>Mammalia</taxon>
        <taxon>Eutheria</taxon>
        <taxon>Laurasiatheria</taxon>
        <taxon>Chiroptera</taxon>
        <taxon>Yangochiroptera</taxon>
        <taxon>Vespertilionidae</taxon>
        <taxon>Pipistrellus</taxon>
    </lineage>
</organism>
<sequence>MTPYTIIRSLINDGFSRVMMIQQVTAVAVRFVKLEKLIQQHTEKLFQYLKILKLEGHYLLTPQLFPHLFRAALLFKRKRKRTFKDYRTTRELNAEVSEQEIEEALQEPPFKKIKLAQLDHEGLKTIYEMSNVDIDSVVNSGEKIKELIMSNLLQLPKSSRGLHQEWSVFYQETRLLHHEETMKVIR</sequence>
<dbReference type="Gene3D" id="1.10.3050.10">
    <property type="entry name" value="borna disease virus nucleoprotein, domain 2"/>
    <property type="match status" value="1"/>
</dbReference>
<dbReference type="InterPro" id="IPR009441">
    <property type="entry name" value="P40_nucleoprot_BD-vir"/>
</dbReference>
<proteinExistence type="predicted"/>